<dbReference type="CDD" id="cd12148">
    <property type="entry name" value="fungal_TF_MHR"/>
    <property type="match status" value="1"/>
</dbReference>
<dbReference type="SMART" id="SM00906">
    <property type="entry name" value="Fungal_trans"/>
    <property type="match status" value="1"/>
</dbReference>
<dbReference type="CDD" id="cd00067">
    <property type="entry name" value="GAL4"/>
    <property type="match status" value="1"/>
</dbReference>
<keyword evidence="3" id="KW-0862">Zinc</keyword>
<reference evidence="9" key="1">
    <citation type="journal article" date="2020" name="Stud. Mycol.">
        <title>101 Dothideomycetes genomes: a test case for predicting lifestyles and emergence of pathogens.</title>
        <authorList>
            <person name="Haridas S."/>
            <person name="Albert R."/>
            <person name="Binder M."/>
            <person name="Bloem J."/>
            <person name="Labutti K."/>
            <person name="Salamov A."/>
            <person name="Andreopoulos B."/>
            <person name="Baker S."/>
            <person name="Barry K."/>
            <person name="Bills G."/>
            <person name="Bluhm B."/>
            <person name="Cannon C."/>
            <person name="Castanera R."/>
            <person name="Culley D."/>
            <person name="Daum C."/>
            <person name="Ezra D."/>
            <person name="Gonzalez J."/>
            <person name="Henrissat B."/>
            <person name="Kuo A."/>
            <person name="Liang C."/>
            <person name="Lipzen A."/>
            <person name="Lutzoni F."/>
            <person name="Magnuson J."/>
            <person name="Mondo S."/>
            <person name="Nolan M."/>
            <person name="Ohm R."/>
            <person name="Pangilinan J."/>
            <person name="Park H.-J."/>
            <person name="Ramirez L."/>
            <person name="Alfaro M."/>
            <person name="Sun H."/>
            <person name="Tritt A."/>
            <person name="Yoshinaga Y."/>
            <person name="Zwiers L.-H."/>
            <person name="Turgeon B."/>
            <person name="Goodwin S."/>
            <person name="Spatafora J."/>
            <person name="Crous P."/>
            <person name="Grigoriev I."/>
        </authorList>
    </citation>
    <scope>NUCLEOTIDE SEQUENCE</scope>
    <source>
        <strain evidence="9">CBS 690.94</strain>
    </source>
</reference>
<evidence type="ECO:0000256" key="2">
    <source>
        <dbReference type="ARBA" id="ARBA00022723"/>
    </source>
</evidence>
<dbReference type="GO" id="GO:0006351">
    <property type="term" value="P:DNA-templated transcription"/>
    <property type="evidence" value="ECO:0007669"/>
    <property type="project" value="InterPro"/>
</dbReference>
<keyword evidence="4" id="KW-0805">Transcription regulation</keyword>
<comment type="caution">
    <text evidence="9">The sequence shown here is derived from an EMBL/GenBank/DDBJ whole genome shotgun (WGS) entry which is preliminary data.</text>
</comment>
<dbReference type="PANTHER" id="PTHR47782:SF12">
    <property type="entry name" value="ZN(II)2CYS6 TRANSCRIPTION FACTOR (EUROFUNG)"/>
    <property type="match status" value="1"/>
</dbReference>
<dbReference type="InterPro" id="IPR052202">
    <property type="entry name" value="Yeast_MetPath_Reg"/>
</dbReference>
<dbReference type="EMBL" id="MU001495">
    <property type="protein sequence ID" value="KAF2448073.1"/>
    <property type="molecule type" value="Genomic_DNA"/>
</dbReference>
<dbReference type="OrthoDB" id="189997at2759"/>
<dbReference type="SMART" id="SM00066">
    <property type="entry name" value="GAL4"/>
    <property type="match status" value="1"/>
</dbReference>
<gene>
    <name evidence="9" type="ORF">P171DRAFT_405893</name>
</gene>
<dbReference type="AlphaFoldDB" id="A0A9P4UG17"/>
<keyword evidence="5" id="KW-0238">DNA-binding</keyword>
<dbReference type="PROSITE" id="PS00463">
    <property type="entry name" value="ZN2_CY6_FUNGAL_1"/>
    <property type="match status" value="1"/>
</dbReference>
<name>A0A9P4UG17_9PLEO</name>
<keyword evidence="7" id="KW-0539">Nucleus</keyword>
<keyword evidence="10" id="KW-1185">Reference proteome</keyword>
<sequence length="646" mass="72866">MEDEDAPPAKRLKSNACQRCRKRKQKCDDQRPCANCTRSHQQCIDPPSIVEFQSHGYVTHDSLGRLADIASLEERITRLEESHVGQDHESHRRLPLVPASLSWANAASPFAIISSVRQSAQVLGPTVTSPALDPGDSLSASEREALFSLYIEKVHSRYPFLRMYHLQQGLSTYPAFFCNLVYAIGLLLSSNGHARTSRYGQQDYYDAAVTHQLSAVFAQSDRLLHIQAHLLLSMHALFSPSTEGVISAASTTMRFCVMAQLHLADAEPPSTDIASKVLIQMRRRIFWSAYTLDRTVSAVFDIPFCIPDSQVTVKLFANIDDGKLETCCEDAFPNDPPSFPGLTDVSAAMHVVYCRQIQSEILNTTLHRDFQISMDTHHRWRFRVIEKLDKWRSLCHRYADKQVINFSNSEWLHMIYNYSLAMLYQPTRRTASEAAGDWTVKACTQALLIFRKFQRQRPLTDLWLGLIAQFKCGVALLYCYFATSPEQRSPTYDSLDVSEAVRACSITLSLLAERWPQSKCLRDAFDILAREIPLFEPGGVAATTKNKRHMRSESAESLREIMPNLELLVVNRSTMRMLHEMITNDFARSTASLTNLTGNDTNTTKHSATANTAGNIGSRCSGVIEDFFQPYIPQYILFDNIPGSID</sequence>
<dbReference type="GO" id="GO:0045944">
    <property type="term" value="P:positive regulation of transcription by RNA polymerase II"/>
    <property type="evidence" value="ECO:0007669"/>
    <property type="project" value="TreeGrafter"/>
</dbReference>
<dbReference type="PROSITE" id="PS50048">
    <property type="entry name" value="ZN2_CY6_FUNGAL_2"/>
    <property type="match status" value="1"/>
</dbReference>
<keyword evidence="6" id="KW-0804">Transcription</keyword>
<proteinExistence type="predicted"/>
<dbReference type="Pfam" id="PF04082">
    <property type="entry name" value="Fungal_trans"/>
    <property type="match status" value="1"/>
</dbReference>
<evidence type="ECO:0000256" key="1">
    <source>
        <dbReference type="ARBA" id="ARBA00004123"/>
    </source>
</evidence>
<evidence type="ECO:0000313" key="9">
    <source>
        <dbReference type="EMBL" id="KAF2448073.1"/>
    </source>
</evidence>
<organism evidence="9 10">
    <name type="scientific">Karstenula rhodostoma CBS 690.94</name>
    <dbReference type="NCBI Taxonomy" id="1392251"/>
    <lineage>
        <taxon>Eukaryota</taxon>
        <taxon>Fungi</taxon>
        <taxon>Dikarya</taxon>
        <taxon>Ascomycota</taxon>
        <taxon>Pezizomycotina</taxon>
        <taxon>Dothideomycetes</taxon>
        <taxon>Pleosporomycetidae</taxon>
        <taxon>Pleosporales</taxon>
        <taxon>Massarineae</taxon>
        <taxon>Didymosphaeriaceae</taxon>
        <taxon>Karstenula</taxon>
    </lineage>
</organism>
<evidence type="ECO:0000313" key="10">
    <source>
        <dbReference type="Proteomes" id="UP000799764"/>
    </source>
</evidence>
<feature type="domain" description="Zn(2)-C6 fungal-type" evidence="8">
    <location>
        <begin position="16"/>
        <end position="43"/>
    </location>
</feature>
<dbReference type="InterPro" id="IPR007219">
    <property type="entry name" value="XnlR_reg_dom"/>
</dbReference>
<dbReference type="InterPro" id="IPR001138">
    <property type="entry name" value="Zn2Cys6_DnaBD"/>
</dbReference>
<evidence type="ECO:0000256" key="3">
    <source>
        <dbReference type="ARBA" id="ARBA00022833"/>
    </source>
</evidence>
<dbReference type="InterPro" id="IPR036864">
    <property type="entry name" value="Zn2-C6_fun-type_DNA-bd_sf"/>
</dbReference>
<dbReference type="GO" id="GO:0000981">
    <property type="term" value="F:DNA-binding transcription factor activity, RNA polymerase II-specific"/>
    <property type="evidence" value="ECO:0007669"/>
    <property type="project" value="InterPro"/>
</dbReference>
<accession>A0A9P4UG17</accession>
<protein>
    <recommendedName>
        <fullName evidence="8">Zn(2)-C6 fungal-type domain-containing protein</fullName>
    </recommendedName>
</protein>
<dbReference type="Proteomes" id="UP000799764">
    <property type="component" value="Unassembled WGS sequence"/>
</dbReference>
<evidence type="ECO:0000256" key="5">
    <source>
        <dbReference type="ARBA" id="ARBA00023125"/>
    </source>
</evidence>
<dbReference type="SUPFAM" id="SSF57701">
    <property type="entry name" value="Zn2/Cys6 DNA-binding domain"/>
    <property type="match status" value="1"/>
</dbReference>
<dbReference type="GO" id="GO:0008270">
    <property type="term" value="F:zinc ion binding"/>
    <property type="evidence" value="ECO:0007669"/>
    <property type="project" value="InterPro"/>
</dbReference>
<dbReference type="GO" id="GO:0005634">
    <property type="term" value="C:nucleus"/>
    <property type="evidence" value="ECO:0007669"/>
    <property type="project" value="UniProtKB-SubCell"/>
</dbReference>
<comment type="subcellular location">
    <subcellularLocation>
        <location evidence="1">Nucleus</location>
    </subcellularLocation>
</comment>
<evidence type="ECO:0000256" key="4">
    <source>
        <dbReference type="ARBA" id="ARBA00023015"/>
    </source>
</evidence>
<dbReference type="GO" id="GO:0043565">
    <property type="term" value="F:sequence-specific DNA binding"/>
    <property type="evidence" value="ECO:0007669"/>
    <property type="project" value="TreeGrafter"/>
</dbReference>
<keyword evidence="2" id="KW-0479">Metal-binding</keyword>
<evidence type="ECO:0000256" key="7">
    <source>
        <dbReference type="ARBA" id="ARBA00023242"/>
    </source>
</evidence>
<evidence type="ECO:0000259" key="8">
    <source>
        <dbReference type="PROSITE" id="PS50048"/>
    </source>
</evidence>
<dbReference type="Pfam" id="PF00172">
    <property type="entry name" value="Zn_clus"/>
    <property type="match status" value="1"/>
</dbReference>
<dbReference type="Gene3D" id="4.10.240.10">
    <property type="entry name" value="Zn(2)-C6 fungal-type DNA-binding domain"/>
    <property type="match status" value="1"/>
</dbReference>
<evidence type="ECO:0000256" key="6">
    <source>
        <dbReference type="ARBA" id="ARBA00023163"/>
    </source>
</evidence>
<dbReference type="PANTHER" id="PTHR47782">
    <property type="entry name" value="ZN(II)2CYS6 TRANSCRIPTION FACTOR (EUROFUNG)-RELATED"/>
    <property type="match status" value="1"/>
</dbReference>